<dbReference type="GO" id="GO:0051016">
    <property type="term" value="P:barbed-end actin filament capping"/>
    <property type="evidence" value="ECO:0007669"/>
    <property type="project" value="UniProtKB-UniRule"/>
</dbReference>
<dbReference type="Gene3D" id="1.20.58.570">
    <property type="match status" value="1"/>
</dbReference>
<feature type="compositionally biased region" description="Basic and acidic residues" evidence="9">
    <location>
        <begin position="317"/>
        <end position="327"/>
    </location>
</feature>
<evidence type="ECO:0000256" key="8">
    <source>
        <dbReference type="RuleBase" id="RU365078"/>
    </source>
</evidence>
<dbReference type="PRINTS" id="PR00192">
    <property type="entry name" value="FACTINCAPB"/>
</dbReference>
<comment type="function">
    <text evidence="8">F-actin-capping proteins bind in a Ca(2+)-independent manner to the fast growing ends of actin filaments (barbed end) thereby blocking the exchange of subunits at these ends. Unlike other capping proteins (such as gelsolin and severin), these proteins do not sever actin filaments.</text>
</comment>
<dbReference type="InterPro" id="IPR042276">
    <property type="entry name" value="CapZ_alpha/beta_2"/>
</dbReference>
<dbReference type="Pfam" id="PF01115">
    <property type="entry name" value="F_actin_cap_B"/>
    <property type="match status" value="1"/>
</dbReference>
<comment type="similarity">
    <text evidence="2 8">Belongs to the F-actin-capping protein beta subunit family.</text>
</comment>
<comment type="subcellular location">
    <subcellularLocation>
        <location evidence="1 8">Cytoplasm</location>
        <location evidence="1 8">Cytoskeleton</location>
    </subcellularLocation>
</comment>
<dbReference type="Proteomes" id="UP000789572">
    <property type="component" value="Unassembled WGS sequence"/>
</dbReference>
<organism evidence="10 11">
    <name type="scientific">Paraglomus occultum</name>
    <dbReference type="NCBI Taxonomy" id="144539"/>
    <lineage>
        <taxon>Eukaryota</taxon>
        <taxon>Fungi</taxon>
        <taxon>Fungi incertae sedis</taxon>
        <taxon>Mucoromycota</taxon>
        <taxon>Glomeromycotina</taxon>
        <taxon>Glomeromycetes</taxon>
        <taxon>Paraglomerales</taxon>
        <taxon>Paraglomeraceae</taxon>
        <taxon>Paraglomus</taxon>
    </lineage>
</organism>
<dbReference type="PANTHER" id="PTHR10619:SF0">
    <property type="entry name" value="F-ACTIN-CAPPING PROTEIN SUBUNIT BETA ISOFORMS 1 AND 2"/>
    <property type="match status" value="1"/>
</dbReference>
<feature type="region of interest" description="Disordered" evidence="9">
    <location>
        <begin position="317"/>
        <end position="339"/>
    </location>
</feature>
<dbReference type="FunFam" id="1.20.58.570:FF:000001">
    <property type="entry name" value="F-actin-capping protein subunit beta"/>
    <property type="match status" value="1"/>
</dbReference>
<keyword evidence="5 8" id="KW-0963">Cytoplasm</keyword>
<comment type="subunit">
    <text evidence="8">Heterodimer of an alpha and a beta subunit.</text>
</comment>
<dbReference type="Gene3D" id="3.90.1150.210">
    <property type="entry name" value="F-actin capping protein, beta subunit"/>
    <property type="match status" value="1"/>
</dbReference>
<reference evidence="10" key="1">
    <citation type="submission" date="2021-06" db="EMBL/GenBank/DDBJ databases">
        <authorList>
            <person name="Kallberg Y."/>
            <person name="Tangrot J."/>
            <person name="Rosling A."/>
        </authorList>
    </citation>
    <scope>NUCLEOTIDE SEQUENCE</scope>
    <source>
        <strain evidence="10">IA702</strain>
    </source>
</reference>
<dbReference type="FunFam" id="3.90.1150.210:FF:000001">
    <property type="entry name" value="F-actin-capping protein subunit beta"/>
    <property type="match status" value="1"/>
</dbReference>
<dbReference type="InterPro" id="IPR037282">
    <property type="entry name" value="CapZ_alpha/beta"/>
</dbReference>
<sequence length="339" mass="38952">MSAIVTRIVGKYNLNPGMSTSDLSKYTSELLKDLADDRKRNQARRRLRDGFKFSEDQGDQLDCALDLMRRLPPQNMEENLSQLIDLVPHLQDELLNNVDQPLKVQRCKVKGRDYLVSEFNRDGDSCRSPWSNEYEPPSIESPLPSSKLRRLEIAANEAFDTYREMYYEKGVSSAYFWDDTDAFAGAVLFKKVGEDGRKMKGAWDSIHVFRATERGRNAHYKLTSTIMLYTITDREETGKLNLSGSMTRQTEADYPYDEPQAHIANIGRIIEDMELKMRNSLQEVYFGKTRDIVNGLRSVDSLIESRKQAEIQKELVSRLARREKDSNKSPAAKPNRSDT</sequence>
<evidence type="ECO:0000256" key="7">
    <source>
        <dbReference type="ARBA" id="ARBA00023212"/>
    </source>
</evidence>
<evidence type="ECO:0000256" key="9">
    <source>
        <dbReference type="SAM" id="MobiDB-lite"/>
    </source>
</evidence>
<protein>
    <recommendedName>
        <fullName evidence="3 8">F-actin-capping protein subunit beta</fullName>
    </recommendedName>
</protein>
<dbReference type="PANTHER" id="PTHR10619">
    <property type="entry name" value="F-ACTIN-CAPPING PROTEIN SUBUNIT BETA"/>
    <property type="match status" value="1"/>
</dbReference>
<evidence type="ECO:0000256" key="6">
    <source>
        <dbReference type="ARBA" id="ARBA00023203"/>
    </source>
</evidence>
<keyword evidence="11" id="KW-1185">Reference proteome</keyword>
<evidence type="ECO:0000256" key="1">
    <source>
        <dbReference type="ARBA" id="ARBA00004245"/>
    </source>
</evidence>
<gene>
    <name evidence="10" type="ORF">POCULU_LOCUS1200</name>
</gene>
<dbReference type="InterPro" id="IPR001698">
    <property type="entry name" value="CAPZB"/>
</dbReference>
<evidence type="ECO:0000256" key="4">
    <source>
        <dbReference type="ARBA" id="ARBA00022467"/>
    </source>
</evidence>
<dbReference type="EMBL" id="CAJVPJ010000084">
    <property type="protein sequence ID" value="CAG8474178.1"/>
    <property type="molecule type" value="Genomic_DNA"/>
</dbReference>
<name>A0A9N8Z3M7_9GLOM</name>
<keyword evidence="7 8" id="KW-0206">Cytoskeleton</keyword>
<evidence type="ECO:0000313" key="11">
    <source>
        <dbReference type="Proteomes" id="UP000789572"/>
    </source>
</evidence>
<dbReference type="GO" id="GO:0000902">
    <property type="term" value="P:cell morphogenesis"/>
    <property type="evidence" value="ECO:0007669"/>
    <property type="project" value="TreeGrafter"/>
</dbReference>
<dbReference type="SUPFAM" id="SSF90096">
    <property type="entry name" value="Subunits of heterodimeric actin filament capping protein Capz"/>
    <property type="match status" value="1"/>
</dbReference>
<keyword evidence="6 8" id="KW-0009">Actin-binding</keyword>
<evidence type="ECO:0000256" key="2">
    <source>
        <dbReference type="ARBA" id="ARBA00006039"/>
    </source>
</evidence>
<evidence type="ECO:0000313" key="10">
    <source>
        <dbReference type="EMBL" id="CAG8474178.1"/>
    </source>
</evidence>
<dbReference type="GO" id="GO:0051015">
    <property type="term" value="F:actin filament binding"/>
    <property type="evidence" value="ECO:0007669"/>
    <property type="project" value="TreeGrafter"/>
</dbReference>
<dbReference type="OrthoDB" id="9979678at2759"/>
<evidence type="ECO:0000256" key="3">
    <source>
        <dbReference type="ARBA" id="ARBA00021859"/>
    </source>
</evidence>
<proteinExistence type="inferred from homology"/>
<dbReference type="InterPro" id="IPR043175">
    <property type="entry name" value="CAPZB_N"/>
</dbReference>
<keyword evidence="4 8" id="KW-0117">Actin capping</keyword>
<dbReference type="GO" id="GO:0008290">
    <property type="term" value="C:F-actin capping protein complex"/>
    <property type="evidence" value="ECO:0007669"/>
    <property type="project" value="UniProtKB-UniRule"/>
</dbReference>
<evidence type="ECO:0000256" key="5">
    <source>
        <dbReference type="ARBA" id="ARBA00022490"/>
    </source>
</evidence>
<accession>A0A9N8Z3M7</accession>
<comment type="caution">
    <text evidence="10">The sequence shown here is derived from an EMBL/GenBank/DDBJ whole genome shotgun (WGS) entry which is preliminary data.</text>
</comment>
<dbReference type="AlphaFoldDB" id="A0A9N8Z3M7"/>